<evidence type="ECO:0000256" key="6">
    <source>
        <dbReference type="SAM" id="MobiDB-lite"/>
    </source>
</evidence>
<evidence type="ECO:0000259" key="7">
    <source>
        <dbReference type="PROSITE" id="PS50977"/>
    </source>
</evidence>
<dbReference type="PANTHER" id="PTHR30055">
    <property type="entry name" value="HTH-TYPE TRANSCRIPTIONAL REGULATOR RUTR"/>
    <property type="match status" value="1"/>
</dbReference>
<dbReference type="AlphaFoldDB" id="A0A543I8X2"/>
<dbReference type="PANTHER" id="PTHR30055:SF234">
    <property type="entry name" value="HTH-TYPE TRANSCRIPTIONAL REGULATOR BETI"/>
    <property type="match status" value="1"/>
</dbReference>
<proteinExistence type="predicted"/>
<keyword evidence="2" id="KW-0805">Transcription regulation</keyword>
<feature type="DNA-binding region" description="H-T-H motif" evidence="5">
    <location>
        <begin position="42"/>
        <end position="61"/>
    </location>
</feature>
<dbReference type="InterPro" id="IPR036271">
    <property type="entry name" value="Tet_transcr_reg_TetR-rel_C_sf"/>
</dbReference>
<dbReference type="PRINTS" id="PR00400">
    <property type="entry name" value="TETREPRESSOR"/>
</dbReference>
<dbReference type="SUPFAM" id="SSF46689">
    <property type="entry name" value="Homeodomain-like"/>
    <property type="match status" value="1"/>
</dbReference>
<keyword evidence="3 5" id="KW-0238">DNA-binding</keyword>
<comment type="caution">
    <text evidence="8">The sequence shown here is derived from an EMBL/GenBank/DDBJ whole genome shotgun (WGS) entry which is preliminary data.</text>
</comment>
<dbReference type="GO" id="GO:0000976">
    <property type="term" value="F:transcription cis-regulatory region binding"/>
    <property type="evidence" value="ECO:0007669"/>
    <property type="project" value="TreeGrafter"/>
</dbReference>
<keyword evidence="9" id="KW-1185">Reference proteome</keyword>
<keyword evidence="1" id="KW-0678">Repressor</keyword>
<evidence type="ECO:0000256" key="4">
    <source>
        <dbReference type="ARBA" id="ARBA00023163"/>
    </source>
</evidence>
<dbReference type="Proteomes" id="UP000316706">
    <property type="component" value="Unassembled WGS sequence"/>
</dbReference>
<evidence type="ECO:0000313" key="9">
    <source>
        <dbReference type="Proteomes" id="UP000316706"/>
    </source>
</evidence>
<evidence type="ECO:0000256" key="5">
    <source>
        <dbReference type="PROSITE-ProRule" id="PRU00335"/>
    </source>
</evidence>
<dbReference type="InterPro" id="IPR001647">
    <property type="entry name" value="HTH_TetR"/>
</dbReference>
<dbReference type="GO" id="GO:0045892">
    <property type="term" value="P:negative regulation of DNA-templated transcription"/>
    <property type="evidence" value="ECO:0007669"/>
    <property type="project" value="InterPro"/>
</dbReference>
<sequence length="242" mass="26148">MGAMSRPSAPQGRTGRPPVTSREEIVTAARRIIERDGWEKLTVRGLAAELGIGATTLYHHVRGKEDLLVLVLNHYLGRVERPPLPADPRERIVAVGVTMRDAARAWPWAVDIVTTDGFVGRLDESALWMVEEVLAAARDHGCSPAHAVYVFRSIWYYTAGEVLVRANTARRRAGDLGEFSLAHIDASRMPTLAAIGSDLWAEVAEQDTYERGLRALVDGLLAQAGPEGPQDGPGGAGTAGPR</sequence>
<dbReference type="InterPro" id="IPR050109">
    <property type="entry name" value="HTH-type_TetR-like_transc_reg"/>
</dbReference>
<evidence type="ECO:0000256" key="2">
    <source>
        <dbReference type="ARBA" id="ARBA00023015"/>
    </source>
</evidence>
<organism evidence="8 9">
    <name type="scientific">Actinomadura hallensis</name>
    <dbReference type="NCBI Taxonomy" id="337895"/>
    <lineage>
        <taxon>Bacteria</taxon>
        <taxon>Bacillati</taxon>
        <taxon>Actinomycetota</taxon>
        <taxon>Actinomycetes</taxon>
        <taxon>Streptosporangiales</taxon>
        <taxon>Thermomonosporaceae</taxon>
        <taxon>Actinomadura</taxon>
    </lineage>
</organism>
<evidence type="ECO:0000256" key="3">
    <source>
        <dbReference type="ARBA" id="ARBA00023125"/>
    </source>
</evidence>
<dbReference type="Pfam" id="PF00440">
    <property type="entry name" value="TetR_N"/>
    <property type="match status" value="1"/>
</dbReference>
<dbReference type="InterPro" id="IPR003012">
    <property type="entry name" value="Tet_transcr_reg_TetR"/>
</dbReference>
<evidence type="ECO:0000256" key="1">
    <source>
        <dbReference type="ARBA" id="ARBA00022491"/>
    </source>
</evidence>
<dbReference type="GO" id="GO:0046677">
    <property type="term" value="P:response to antibiotic"/>
    <property type="evidence" value="ECO:0007669"/>
    <property type="project" value="InterPro"/>
</dbReference>
<dbReference type="GO" id="GO:0003700">
    <property type="term" value="F:DNA-binding transcription factor activity"/>
    <property type="evidence" value="ECO:0007669"/>
    <property type="project" value="TreeGrafter"/>
</dbReference>
<dbReference type="PROSITE" id="PS50977">
    <property type="entry name" value="HTH_TETR_2"/>
    <property type="match status" value="1"/>
</dbReference>
<protein>
    <submittedName>
        <fullName evidence="8">TetR family transcriptional regulator</fullName>
    </submittedName>
</protein>
<dbReference type="EMBL" id="VFPO01000001">
    <property type="protein sequence ID" value="TQM66997.1"/>
    <property type="molecule type" value="Genomic_DNA"/>
</dbReference>
<dbReference type="InterPro" id="IPR009057">
    <property type="entry name" value="Homeodomain-like_sf"/>
</dbReference>
<evidence type="ECO:0000313" key="8">
    <source>
        <dbReference type="EMBL" id="TQM66997.1"/>
    </source>
</evidence>
<accession>A0A543I8X2</accession>
<gene>
    <name evidence="8" type="ORF">FHX41_0594</name>
</gene>
<feature type="domain" description="HTH tetR-type" evidence="7">
    <location>
        <begin position="19"/>
        <end position="79"/>
    </location>
</feature>
<dbReference type="InterPro" id="IPR004111">
    <property type="entry name" value="Repressor_TetR_C"/>
</dbReference>
<dbReference type="Gene3D" id="1.10.357.10">
    <property type="entry name" value="Tetracycline Repressor, domain 2"/>
    <property type="match status" value="1"/>
</dbReference>
<dbReference type="SUPFAM" id="SSF48498">
    <property type="entry name" value="Tetracyclin repressor-like, C-terminal domain"/>
    <property type="match status" value="1"/>
</dbReference>
<feature type="region of interest" description="Disordered" evidence="6">
    <location>
        <begin position="1"/>
        <end position="21"/>
    </location>
</feature>
<reference evidence="8 9" key="1">
    <citation type="submission" date="2019-06" db="EMBL/GenBank/DDBJ databases">
        <title>Sequencing the genomes of 1000 actinobacteria strains.</title>
        <authorList>
            <person name="Klenk H.-P."/>
        </authorList>
    </citation>
    <scope>NUCLEOTIDE SEQUENCE [LARGE SCALE GENOMIC DNA]</scope>
    <source>
        <strain evidence="8 9">DSM 45043</strain>
    </source>
</reference>
<dbReference type="Pfam" id="PF02909">
    <property type="entry name" value="TetR_C_1"/>
    <property type="match status" value="1"/>
</dbReference>
<name>A0A543I8X2_9ACTN</name>
<keyword evidence="4" id="KW-0804">Transcription</keyword>
<dbReference type="PRINTS" id="PR00455">
    <property type="entry name" value="HTHTETR"/>
</dbReference>